<dbReference type="OrthoDB" id="3700248at2"/>
<dbReference type="Proteomes" id="UP000033393">
    <property type="component" value="Unassembled WGS sequence"/>
</dbReference>
<protein>
    <recommendedName>
        <fullName evidence="3">ESX-1 secretion-associated protein</fullName>
    </recommendedName>
</protein>
<name>A0A0F0H766_LENAE</name>
<evidence type="ECO:0000313" key="1">
    <source>
        <dbReference type="EMBL" id="KJK50162.1"/>
    </source>
</evidence>
<dbReference type="PATRIC" id="fig|68170.10.peg.1419"/>
<evidence type="ECO:0000313" key="2">
    <source>
        <dbReference type="Proteomes" id="UP000033393"/>
    </source>
</evidence>
<accession>A0A0F0H766</accession>
<dbReference type="AlphaFoldDB" id="A0A0F0H766"/>
<proteinExistence type="predicted"/>
<sequence>MSGFQIDLQALEVHERELKALIGGLPGAADAASSYIGNPQAWGIVGMFFAEIMQNWTNDAGEYVDKVKEAGDSVVERFSGMRQTYADHEEAMAQAFGKLREGLDGVQP</sequence>
<dbReference type="EMBL" id="JYJG01000064">
    <property type="protein sequence ID" value="KJK50162.1"/>
    <property type="molecule type" value="Genomic_DNA"/>
</dbReference>
<organism evidence="1 2">
    <name type="scientific">Lentzea aerocolonigenes</name>
    <name type="common">Lechevalieria aerocolonigenes</name>
    <name type="synonym">Saccharothrix aerocolonigenes</name>
    <dbReference type="NCBI Taxonomy" id="68170"/>
    <lineage>
        <taxon>Bacteria</taxon>
        <taxon>Bacillati</taxon>
        <taxon>Actinomycetota</taxon>
        <taxon>Actinomycetes</taxon>
        <taxon>Pseudonocardiales</taxon>
        <taxon>Pseudonocardiaceae</taxon>
        <taxon>Lentzea</taxon>
    </lineage>
</organism>
<dbReference type="RefSeq" id="WP_045311457.1">
    <property type="nucleotide sequence ID" value="NZ_JYJG01000064.1"/>
</dbReference>
<gene>
    <name evidence="1" type="ORF">UK23_11635</name>
</gene>
<keyword evidence="2" id="KW-1185">Reference proteome</keyword>
<reference evidence="1 2" key="1">
    <citation type="submission" date="2015-02" db="EMBL/GenBank/DDBJ databases">
        <authorList>
            <person name="Ju K.-S."/>
            <person name="Doroghazi J.R."/>
            <person name="Metcalf W."/>
        </authorList>
    </citation>
    <scope>NUCLEOTIDE SEQUENCE [LARGE SCALE GENOMIC DNA]</scope>
    <source>
        <strain evidence="1 2">NRRL B-16140</strain>
    </source>
</reference>
<evidence type="ECO:0008006" key="3">
    <source>
        <dbReference type="Google" id="ProtNLM"/>
    </source>
</evidence>
<comment type="caution">
    <text evidence="1">The sequence shown here is derived from an EMBL/GenBank/DDBJ whole genome shotgun (WGS) entry which is preliminary data.</text>
</comment>